<keyword evidence="2" id="KW-0808">Transferase</keyword>
<reference evidence="2 3" key="1">
    <citation type="submission" date="2019-04" db="EMBL/GenBank/DDBJ databases">
        <authorList>
            <person name="Feng G."/>
            <person name="Zhang J."/>
            <person name="Zhu H."/>
        </authorList>
    </citation>
    <scope>NUCLEOTIDE SEQUENCE [LARGE SCALE GENOMIC DNA]</scope>
    <source>
        <strain evidence="2 3">JCM 31653</strain>
    </source>
</reference>
<dbReference type="Proteomes" id="UP000297549">
    <property type="component" value="Unassembled WGS sequence"/>
</dbReference>
<dbReference type="GO" id="GO:0005737">
    <property type="term" value="C:cytoplasm"/>
    <property type="evidence" value="ECO:0007669"/>
    <property type="project" value="TreeGrafter"/>
</dbReference>
<dbReference type="InterPro" id="IPR000182">
    <property type="entry name" value="GNAT_dom"/>
</dbReference>
<evidence type="ECO:0000313" key="3">
    <source>
        <dbReference type="Proteomes" id="UP000297549"/>
    </source>
</evidence>
<keyword evidence="3" id="KW-1185">Reference proteome</keyword>
<dbReference type="RefSeq" id="WP_135463826.1">
    <property type="nucleotide sequence ID" value="NZ_SRLC01000002.1"/>
</dbReference>
<accession>A0A4Z0PVH6</accession>
<evidence type="ECO:0000259" key="1">
    <source>
        <dbReference type="PROSITE" id="PS51186"/>
    </source>
</evidence>
<dbReference type="PANTHER" id="PTHR43441:SF11">
    <property type="entry name" value="RIBOSOMAL-PROTEIN-SERINE ACETYLTRANSFERASE"/>
    <property type="match status" value="1"/>
</dbReference>
<dbReference type="Pfam" id="PF13302">
    <property type="entry name" value="Acetyltransf_3"/>
    <property type="match status" value="1"/>
</dbReference>
<name>A0A4Z0PVH6_9BACT</name>
<dbReference type="SUPFAM" id="SSF55729">
    <property type="entry name" value="Acyl-CoA N-acyltransferases (Nat)"/>
    <property type="match status" value="1"/>
</dbReference>
<dbReference type="InterPro" id="IPR016181">
    <property type="entry name" value="Acyl_CoA_acyltransferase"/>
</dbReference>
<dbReference type="GO" id="GO:0008999">
    <property type="term" value="F:protein-N-terminal-alanine acetyltransferase activity"/>
    <property type="evidence" value="ECO:0007669"/>
    <property type="project" value="TreeGrafter"/>
</dbReference>
<dbReference type="OrthoDB" id="9811523at2"/>
<dbReference type="EMBL" id="SRLC01000002">
    <property type="protein sequence ID" value="TGE21276.1"/>
    <property type="molecule type" value="Genomic_DNA"/>
</dbReference>
<dbReference type="GO" id="GO:1990189">
    <property type="term" value="F:protein N-terminal-serine acetyltransferase activity"/>
    <property type="evidence" value="ECO:0007669"/>
    <property type="project" value="TreeGrafter"/>
</dbReference>
<dbReference type="AlphaFoldDB" id="A0A4Z0PVH6"/>
<evidence type="ECO:0000313" key="2">
    <source>
        <dbReference type="EMBL" id="TGE21276.1"/>
    </source>
</evidence>
<dbReference type="CDD" id="cd04301">
    <property type="entry name" value="NAT_SF"/>
    <property type="match status" value="1"/>
</dbReference>
<protein>
    <submittedName>
        <fullName evidence="2">N-acetyltransferase</fullName>
    </submittedName>
</protein>
<dbReference type="PANTHER" id="PTHR43441">
    <property type="entry name" value="RIBOSOMAL-PROTEIN-SERINE ACETYLTRANSFERASE"/>
    <property type="match status" value="1"/>
</dbReference>
<feature type="domain" description="N-acetyltransferase" evidence="1">
    <location>
        <begin position="17"/>
        <end position="184"/>
    </location>
</feature>
<dbReference type="PROSITE" id="PS51186">
    <property type="entry name" value="GNAT"/>
    <property type="match status" value="1"/>
</dbReference>
<proteinExistence type="predicted"/>
<sequence>MLNIQLLPFPVLRTARLTLRQLTSTDAPVIQLFRSDPEFLRYIPRLPETTLAQAQAHLNLLDQLLRTNEGIAWGLCREERPEELLGTICLWQFQPENYRAEVGYGLHPAHGGQGLMTEALEAVVHYAFGLLGLHSLEAHVDPANAASIRLLEKQGFVREGYFRENCYFQGRFLDSAVYSRLAPR</sequence>
<dbReference type="Gene3D" id="3.40.630.30">
    <property type="match status" value="1"/>
</dbReference>
<dbReference type="InterPro" id="IPR051908">
    <property type="entry name" value="Ribosomal_N-acetyltransferase"/>
</dbReference>
<comment type="caution">
    <text evidence="2">The sequence shown here is derived from an EMBL/GenBank/DDBJ whole genome shotgun (WGS) entry which is preliminary data.</text>
</comment>
<organism evidence="2 3">
    <name type="scientific">Hymenobacter aquaticus</name>
    <dbReference type="NCBI Taxonomy" id="1867101"/>
    <lineage>
        <taxon>Bacteria</taxon>
        <taxon>Pseudomonadati</taxon>
        <taxon>Bacteroidota</taxon>
        <taxon>Cytophagia</taxon>
        <taxon>Cytophagales</taxon>
        <taxon>Hymenobacteraceae</taxon>
        <taxon>Hymenobacter</taxon>
    </lineage>
</organism>
<gene>
    <name evidence="2" type="ORF">E5K00_13360</name>
</gene>